<evidence type="ECO:0000313" key="7">
    <source>
        <dbReference type="EMBL" id="MFI9105479.1"/>
    </source>
</evidence>
<dbReference type="InterPro" id="IPR001647">
    <property type="entry name" value="HTH_TetR"/>
</dbReference>
<dbReference type="Pfam" id="PF13977">
    <property type="entry name" value="TetR_C_6"/>
    <property type="match status" value="1"/>
</dbReference>
<dbReference type="InterPro" id="IPR039538">
    <property type="entry name" value="BetI_C"/>
</dbReference>
<proteinExistence type="predicted"/>
<dbReference type="PANTHER" id="PTHR30055">
    <property type="entry name" value="HTH-TYPE TRANSCRIPTIONAL REGULATOR RUTR"/>
    <property type="match status" value="1"/>
</dbReference>
<dbReference type="SUPFAM" id="SSF48498">
    <property type="entry name" value="Tetracyclin repressor-like, C-terminal domain"/>
    <property type="match status" value="1"/>
</dbReference>
<dbReference type="InterPro" id="IPR009057">
    <property type="entry name" value="Homeodomain-like_sf"/>
</dbReference>
<keyword evidence="3 5" id="KW-0238">DNA-binding</keyword>
<protein>
    <submittedName>
        <fullName evidence="7">TetR/AcrR family transcriptional regulator</fullName>
    </submittedName>
</protein>
<dbReference type="InterPro" id="IPR050109">
    <property type="entry name" value="HTH-type_TetR-like_transc_reg"/>
</dbReference>
<reference evidence="7 8" key="1">
    <citation type="submission" date="2024-10" db="EMBL/GenBank/DDBJ databases">
        <title>The Natural Products Discovery Center: Release of the First 8490 Sequenced Strains for Exploring Actinobacteria Biosynthetic Diversity.</title>
        <authorList>
            <person name="Kalkreuter E."/>
            <person name="Kautsar S.A."/>
            <person name="Yang D."/>
            <person name="Bader C.D."/>
            <person name="Teijaro C.N."/>
            <person name="Fluegel L."/>
            <person name="Davis C.M."/>
            <person name="Simpson J.R."/>
            <person name="Lauterbach L."/>
            <person name="Steele A.D."/>
            <person name="Gui C."/>
            <person name="Meng S."/>
            <person name="Li G."/>
            <person name="Viehrig K."/>
            <person name="Ye F."/>
            <person name="Su P."/>
            <person name="Kiefer A.F."/>
            <person name="Nichols A."/>
            <person name="Cepeda A.J."/>
            <person name="Yan W."/>
            <person name="Fan B."/>
            <person name="Jiang Y."/>
            <person name="Adhikari A."/>
            <person name="Zheng C.-J."/>
            <person name="Schuster L."/>
            <person name="Cowan T.M."/>
            <person name="Smanski M.J."/>
            <person name="Chevrette M.G."/>
            <person name="De Carvalho L.P.S."/>
            <person name="Shen B."/>
        </authorList>
    </citation>
    <scope>NUCLEOTIDE SEQUENCE [LARGE SCALE GENOMIC DNA]</scope>
    <source>
        <strain evidence="7 8">NPDC053399</strain>
    </source>
</reference>
<sequence length="204" mass="22526">MTRNRKDAGLRRGEILRATVAQIEKQGIHPLRISDVAGDLAVSPALVIYHFRTKEALISAAFTWAVQRDLDRLAHLTAGSATALDRLTTALDWYAPTKGAKGWTLWIEGWAAALREPAMRTVGRELDLRWKEALTAIIQEGVDLGEFTADDPSGAAWRITALLDGVAVQTVVHRETRDREQTAAWARQIIARELGLRAAALERA</sequence>
<evidence type="ECO:0000256" key="3">
    <source>
        <dbReference type="ARBA" id="ARBA00023125"/>
    </source>
</evidence>
<name>A0ABW8CGA1_9ACTN</name>
<dbReference type="PROSITE" id="PS50977">
    <property type="entry name" value="HTH_TETR_2"/>
    <property type="match status" value="1"/>
</dbReference>
<feature type="domain" description="HTH tetR-type" evidence="6">
    <location>
        <begin position="9"/>
        <end position="69"/>
    </location>
</feature>
<dbReference type="Proteomes" id="UP001614394">
    <property type="component" value="Unassembled WGS sequence"/>
</dbReference>
<evidence type="ECO:0000256" key="4">
    <source>
        <dbReference type="ARBA" id="ARBA00023163"/>
    </source>
</evidence>
<evidence type="ECO:0000259" key="6">
    <source>
        <dbReference type="PROSITE" id="PS50977"/>
    </source>
</evidence>
<keyword evidence="2" id="KW-0805">Transcription regulation</keyword>
<evidence type="ECO:0000313" key="8">
    <source>
        <dbReference type="Proteomes" id="UP001614394"/>
    </source>
</evidence>
<keyword evidence="8" id="KW-1185">Reference proteome</keyword>
<evidence type="ECO:0000256" key="2">
    <source>
        <dbReference type="ARBA" id="ARBA00023015"/>
    </source>
</evidence>
<accession>A0ABW8CGA1</accession>
<feature type="DNA-binding region" description="H-T-H motif" evidence="5">
    <location>
        <begin position="32"/>
        <end position="51"/>
    </location>
</feature>
<dbReference type="SUPFAM" id="SSF46689">
    <property type="entry name" value="Homeodomain-like"/>
    <property type="match status" value="1"/>
</dbReference>
<dbReference type="InterPro" id="IPR036271">
    <property type="entry name" value="Tet_transcr_reg_TetR-rel_C_sf"/>
</dbReference>
<keyword evidence="1" id="KW-0678">Repressor</keyword>
<keyword evidence="4" id="KW-0804">Transcription</keyword>
<dbReference type="EMBL" id="JBITYG010000012">
    <property type="protein sequence ID" value="MFI9105479.1"/>
    <property type="molecule type" value="Genomic_DNA"/>
</dbReference>
<organism evidence="7 8">
    <name type="scientific">Streptomyces fildesensis</name>
    <dbReference type="NCBI Taxonomy" id="375757"/>
    <lineage>
        <taxon>Bacteria</taxon>
        <taxon>Bacillati</taxon>
        <taxon>Actinomycetota</taxon>
        <taxon>Actinomycetes</taxon>
        <taxon>Kitasatosporales</taxon>
        <taxon>Streptomycetaceae</taxon>
        <taxon>Streptomyces</taxon>
    </lineage>
</organism>
<dbReference type="Pfam" id="PF00440">
    <property type="entry name" value="TetR_N"/>
    <property type="match status" value="1"/>
</dbReference>
<comment type="caution">
    <text evidence="7">The sequence shown here is derived from an EMBL/GenBank/DDBJ whole genome shotgun (WGS) entry which is preliminary data.</text>
</comment>
<evidence type="ECO:0000256" key="1">
    <source>
        <dbReference type="ARBA" id="ARBA00022491"/>
    </source>
</evidence>
<dbReference type="PANTHER" id="PTHR30055:SF200">
    <property type="entry name" value="HTH-TYPE TRANSCRIPTIONAL REPRESSOR BDCR"/>
    <property type="match status" value="1"/>
</dbReference>
<gene>
    <name evidence="7" type="ORF">ACIGXA_33715</name>
</gene>
<dbReference type="Gene3D" id="1.10.357.10">
    <property type="entry name" value="Tetracycline Repressor, domain 2"/>
    <property type="match status" value="1"/>
</dbReference>
<dbReference type="RefSeq" id="WP_399656183.1">
    <property type="nucleotide sequence ID" value="NZ_JBITYG010000012.1"/>
</dbReference>
<evidence type="ECO:0000256" key="5">
    <source>
        <dbReference type="PROSITE-ProRule" id="PRU00335"/>
    </source>
</evidence>